<evidence type="ECO:0000313" key="1">
    <source>
        <dbReference type="EMBL" id="KAK8100948.1"/>
    </source>
</evidence>
<name>A0AAW0QSX2_9PEZI</name>
<sequence length="216" mass="23864">MPSSEAADQEEDGLLPLMSSRVPIRQSKAIETHVHVDFWGAPHVTFGLKALVATLMAQRTEDMWTLQMLLRRVAAVNSLSAQMNYGNQEVPENETNDGIARFVQTYMFDASANPPPLTTIPAADPWDNDGGDDNPDGLGLASIMESTFGSWLRTGWNRGSDGLDLASFDIPDLPIDPLPPGFVPPDPVREVEQARLGILRNNVVYLGQNRRRRGRR</sequence>
<proteinExistence type="predicted"/>
<dbReference type="EMBL" id="JAQQWP010000009">
    <property type="protein sequence ID" value="KAK8100948.1"/>
    <property type="molecule type" value="Genomic_DNA"/>
</dbReference>
<evidence type="ECO:0000313" key="2">
    <source>
        <dbReference type="Proteomes" id="UP001392437"/>
    </source>
</evidence>
<protein>
    <submittedName>
        <fullName evidence="1">Uncharacterized protein</fullName>
    </submittedName>
</protein>
<keyword evidence="2" id="KW-1185">Reference proteome</keyword>
<accession>A0AAW0QSX2</accession>
<organism evidence="1 2">
    <name type="scientific">Apiospora kogelbergensis</name>
    <dbReference type="NCBI Taxonomy" id="1337665"/>
    <lineage>
        <taxon>Eukaryota</taxon>
        <taxon>Fungi</taxon>
        <taxon>Dikarya</taxon>
        <taxon>Ascomycota</taxon>
        <taxon>Pezizomycotina</taxon>
        <taxon>Sordariomycetes</taxon>
        <taxon>Xylariomycetidae</taxon>
        <taxon>Amphisphaeriales</taxon>
        <taxon>Apiosporaceae</taxon>
        <taxon>Apiospora</taxon>
    </lineage>
</organism>
<comment type="caution">
    <text evidence="1">The sequence shown here is derived from an EMBL/GenBank/DDBJ whole genome shotgun (WGS) entry which is preliminary data.</text>
</comment>
<gene>
    <name evidence="1" type="ORF">PG999_011322</name>
</gene>
<reference evidence="1 2" key="1">
    <citation type="submission" date="2023-01" db="EMBL/GenBank/DDBJ databases">
        <title>Analysis of 21 Apiospora genomes using comparative genomics revels a genus with tremendous synthesis potential of carbohydrate active enzymes and secondary metabolites.</title>
        <authorList>
            <person name="Sorensen T."/>
        </authorList>
    </citation>
    <scope>NUCLEOTIDE SEQUENCE [LARGE SCALE GENOMIC DNA]</scope>
    <source>
        <strain evidence="1 2">CBS 117206</strain>
    </source>
</reference>
<dbReference type="Proteomes" id="UP001392437">
    <property type="component" value="Unassembled WGS sequence"/>
</dbReference>
<dbReference type="AlphaFoldDB" id="A0AAW0QSX2"/>